<protein>
    <submittedName>
        <fullName evidence="4">Uncharacterized protein</fullName>
    </submittedName>
</protein>
<accession>A0A915MBL3</accession>
<organism evidence="3 4">
    <name type="scientific">Meloidogyne javanica</name>
    <name type="common">Root-knot nematode worm</name>
    <dbReference type="NCBI Taxonomy" id="6303"/>
    <lineage>
        <taxon>Eukaryota</taxon>
        <taxon>Metazoa</taxon>
        <taxon>Ecdysozoa</taxon>
        <taxon>Nematoda</taxon>
        <taxon>Chromadorea</taxon>
        <taxon>Rhabditida</taxon>
        <taxon>Tylenchina</taxon>
        <taxon>Tylenchomorpha</taxon>
        <taxon>Tylenchoidea</taxon>
        <taxon>Meloidogynidae</taxon>
        <taxon>Meloidogyninae</taxon>
        <taxon>Meloidogyne</taxon>
        <taxon>Meloidogyne incognita group</taxon>
    </lineage>
</organism>
<evidence type="ECO:0000313" key="3">
    <source>
        <dbReference type="Proteomes" id="UP000887561"/>
    </source>
</evidence>
<name>A0A915MBL3_MELJA</name>
<evidence type="ECO:0000256" key="1">
    <source>
        <dbReference type="SAM" id="Coils"/>
    </source>
</evidence>
<keyword evidence="1" id="KW-0175">Coiled coil</keyword>
<dbReference type="Proteomes" id="UP000887561">
    <property type="component" value="Unplaced"/>
</dbReference>
<keyword evidence="3" id="KW-1185">Reference proteome</keyword>
<sequence>MANNPETPQRGEHLASFLNRVMGPVDWDSSHLRHRAEGLISLVWKDLTLRGQAMPANRPILSRPAFIEKGQPLAFPRMPCLIFERGIRGTSRKSRQNSRRVGHACWRSGHDHRDYIPLEKVFYKPEEQINPAKPPTPPPSSEQALENPKEIKIVASGVKTLTITFLLALSFSLSSADNHFNSMPSPVVSLISPVGPGLIISRTVLIVNNSDYFLCNYIRAKSVMSKRQANGDSTEAKRKVREQSYIEEFGPIQTTDDLQALEDWLDTDDTTPLPTATTVIDMNNKESEEWKLVGNNPAGTSTTPQFYSVLTLPAEQSLKNIGDKQQQQSLMAAPPQQQIGETASSRLESRLAKEKKARHEAEAKAKAVQEDRAEQKLLLQTVLALLQSKGNEKKEIESTPNLGPNITASAPTIAVAPPDFSVPPPAPLPLKSVAVPSGRHKQEKLGLNQSSHSIIRNRPFVPRSDGQGSSRQSAGSRIPNSARAVETHLHAVRELARQLVEAVGNARAEINMDRLGEFNAEFVQEVLAVEAAARIMKRTIKTAFLHLNIQP</sequence>
<feature type="compositionally biased region" description="Low complexity" evidence="2">
    <location>
        <begin position="463"/>
        <end position="477"/>
    </location>
</feature>
<evidence type="ECO:0000256" key="2">
    <source>
        <dbReference type="SAM" id="MobiDB-lite"/>
    </source>
</evidence>
<proteinExistence type="predicted"/>
<dbReference type="AlphaFoldDB" id="A0A915MBL3"/>
<feature type="region of interest" description="Disordered" evidence="2">
    <location>
        <begin position="457"/>
        <end position="481"/>
    </location>
</feature>
<reference evidence="4" key="1">
    <citation type="submission" date="2022-11" db="UniProtKB">
        <authorList>
            <consortium name="WormBaseParasite"/>
        </authorList>
    </citation>
    <scope>IDENTIFICATION</scope>
</reference>
<evidence type="ECO:0000313" key="4">
    <source>
        <dbReference type="WBParaSite" id="scaffold34172_cov163.g21242"/>
    </source>
</evidence>
<dbReference type="WBParaSite" id="scaffold34172_cov163.g21242">
    <property type="protein sequence ID" value="scaffold34172_cov163.g21242"/>
    <property type="gene ID" value="scaffold34172_cov163.g21242"/>
</dbReference>
<feature type="coiled-coil region" evidence="1">
    <location>
        <begin position="344"/>
        <end position="378"/>
    </location>
</feature>